<comment type="caution">
    <text evidence="12">The sequence shown here is derived from an EMBL/GenBank/DDBJ whole genome shotgun (WGS) entry which is preliminary data.</text>
</comment>
<keyword evidence="7" id="KW-0482">Metalloprotease</keyword>
<feature type="compositionally biased region" description="Polar residues" evidence="8">
    <location>
        <begin position="1"/>
        <end position="12"/>
    </location>
</feature>
<keyword evidence="13" id="KW-1185">Reference proteome</keyword>
<reference evidence="12" key="1">
    <citation type="journal article" date="2020" name="Cell">
        <title>Large-Scale Comparative Analyses of Tick Genomes Elucidate Their Genetic Diversity and Vector Capacities.</title>
        <authorList>
            <consortium name="Tick Genome and Microbiome Consortium (TIGMIC)"/>
            <person name="Jia N."/>
            <person name="Wang J."/>
            <person name="Shi W."/>
            <person name="Du L."/>
            <person name="Sun Y."/>
            <person name="Zhan W."/>
            <person name="Jiang J.F."/>
            <person name="Wang Q."/>
            <person name="Zhang B."/>
            <person name="Ji P."/>
            <person name="Bell-Sakyi L."/>
            <person name="Cui X.M."/>
            <person name="Yuan T.T."/>
            <person name="Jiang B.G."/>
            <person name="Yang W.F."/>
            <person name="Lam T.T."/>
            <person name="Chang Q.C."/>
            <person name="Ding S.J."/>
            <person name="Wang X.J."/>
            <person name="Zhu J.G."/>
            <person name="Ruan X.D."/>
            <person name="Zhao L."/>
            <person name="Wei J.T."/>
            <person name="Ye R.Z."/>
            <person name="Que T.C."/>
            <person name="Du C.H."/>
            <person name="Zhou Y.H."/>
            <person name="Cheng J.X."/>
            <person name="Dai P.F."/>
            <person name="Guo W.B."/>
            <person name="Han X.H."/>
            <person name="Huang E.J."/>
            <person name="Li L.F."/>
            <person name="Wei W."/>
            <person name="Gao Y.C."/>
            <person name="Liu J.Z."/>
            <person name="Shao H.Z."/>
            <person name="Wang X."/>
            <person name="Wang C.C."/>
            <person name="Yang T.C."/>
            <person name="Huo Q.B."/>
            <person name="Li W."/>
            <person name="Chen H.Y."/>
            <person name="Chen S.E."/>
            <person name="Zhou L.G."/>
            <person name="Ni X.B."/>
            <person name="Tian J.H."/>
            <person name="Sheng Y."/>
            <person name="Liu T."/>
            <person name="Pan Y.S."/>
            <person name="Xia L.Y."/>
            <person name="Li J."/>
            <person name="Zhao F."/>
            <person name="Cao W.C."/>
        </authorList>
    </citation>
    <scope>NUCLEOTIDE SEQUENCE</scope>
    <source>
        <strain evidence="12">Rsan-2018</strain>
    </source>
</reference>
<dbReference type="InterPro" id="IPR024079">
    <property type="entry name" value="MetalloPept_cat_dom_sf"/>
</dbReference>
<keyword evidence="6" id="KW-0862">Zinc</keyword>
<comment type="similarity">
    <text evidence="2">Belongs to the peptidase M13 family.</text>
</comment>
<dbReference type="OMA" id="KRLMTHM"/>
<keyword evidence="3" id="KW-0645">Protease</keyword>
<evidence type="ECO:0000313" key="13">
    <source>
        <dbReference type="Proteomes" id="UP000821837"/>
    </source>
</evidence>
<dbReference type="GO" id="GO:0016485">
    <property type="term" value="P:protein processing"/>
    <property type="evidence" value="ECO:0007669"/>
    <property type="project" value="TreeGrafter"/>
</dbReference>
<keyword evidence="5" id="KW-0378">Hydrolase</keyword>
<evidence type="ECO:0000256" key="2">
    <source>
        <dbReference type="ARBA" id="ARBA00007357"/>
    </source>
</evidence>
<dbReference type="GO" id="GO:0005886">
    <property type="term" value="C:plasma membrane"/>
    <property type="evidence" value="ECO:0007669"/>
    <property type="project" value="TreeGrafter"/>
</dbReference>
<organism evidence="12 13">
    <name type="scientific">Rhipicephalus sanguineus</name>
    <name type="common">Brown dog tick</name>
    <name type="synonym">Ixodes sanguineus</name>
    <dbReference type="NCBI Taxonomy" id="34632"/>
    <lineage>
        <taxon>Eukaryota</taxon>
        <taxon>Metazoa</taxon>
        <taxon>Ecdysozoa</taxon>
        <taxon>Arthropoda</taxon>
        <taxon>Chelicerata</taxon>
        <taxon>Arachnida</taxon>
        <taxon>Acari</taxon>
        <taxon>Parasitiformes</taxon>
        <taxon>Ixodida</taxon>
        <taxon>Ixodoidea</taxon>
        <taxon>Ixodidae</taxon>
        <taxon>Rhipicephalinae</taxon>
        <taxon>Rhipicephalus</taxon>
        <taxon>Rhipicephalus</taxon>
    </lineage>
</organism>
<dbReference type="Proteomes" id="UP000821837">
    <property type="component" value="Chromosome 3"/>
</dbReference>
<keyword evidence="9" id="KW-0472">Membrane</keyword>
<keyword evidence="9" id="KW-0812">Transmembrane</keyword>
<feature type="domain" description="Peptidase M13 C-terminal" evidence="10">
    <location>
        <begin position="680"/>
        <end position="814"/>
    </location>
</feature>
<evidence type="ECO:0000256" key="9">
    <source>
        <dbReference type="SAM" id="Phobius"/>
    </source>
</evidence>
<evidence type="ECO:0000259" key="11">
    <source>
        <dbReference type="Pfam" id="PF05649"/>
    </source>
</evidence>
<protein>
    <submittedName>
        <fullName evidence="12">Uncharacterized protein</fullName>
    </submittedName>
</protein>
<dbReference type="EMBL" id="JABSTV010001249">
    <property type="protein sequence ID" value="KAH7963029.1"/>
    <property type="molecule type" value="Genomic_DNA"/>
</dbReference>
<evidence type="ECO:0000256" key="5">
    <source>
        <dbReference type="ARBA" id="ARBA00022801"/>
    </source>
</evidence>
<feature type="domain" description="Peptidase M13 N-terminal" evidence="11">
    <location>
        <begin position="161"/>
        <end position="475"/>
    </location>
</feature>
<dbReference type="Gene3D" id="3.40.390.10">
    <property type="entry name" value="Collagenase (Catalytic Domain)"/>
    <property type="match status" value="2"/>
</dbReference>
<dbReference type="InterPro" id="IPR042089">
    <property type="entry name" value="Peptidase_M13_dom_2"/>
</dbReference>
<evidence type="ECO:0000256" key="4">
    <source>
        <dbReference type="ARBA" id="ARBA00022723"/>
    </source>
</evidence>
<dbReference type="InterPro" id="IPR008753">
    <property type="entry name" value="Peptidase_M13_N"/>
</dbReference>
<evidence type="ECO:0000259" key="10">
    <source>
        <dbReference type="Pfam" id="PF01431"/>
    </source>
</evidence>
<dbReference type="OrthoDB" id="6489257at2759"/>
<evidence type="ECO:0000256" key="7">
    <source>
        <dbReference type="ARBA" id="ARBA00023049"/>
    </source>
</evidence>
<dbReference type="VEuPathDB" id="VectorBase:RSAN_025972"/>
<sequence length="818" mass="91920">MPDGSSSSSTLPNKEQVQQVKQQNRRSSEALSSLALQRSSVVQPRRSAWSALLWGLTVATTMLLLVSVVITAFVTTTLLLPRIDVRSTFGQKPPPLPPPPSVSLSGVNAPPFSDRASSAASSLNNKGLHGAKTHETKPCDSTACVEQARMLLHQIDSNQDPCDDFYAYVCDKWAQSRPLTPGAERLSVDTVMVEAYAELLASALHDNVSRDFPQLRFLVDHCVDPEPVMFDNLIAMFLDATHLRSWMMRPSSSPSRRQPSAAEVSRKFGLAFRQLGVDALFRPFVVKDISRENKRFVGLEEPSTVLLRAPLEKEEYEVVRAGFAPLLAFFQNQTEVDPLRFEERLYRTLLQPQLDAAVLANGSTVRVRDLPALRNFEWTSFLQSVFGKGIRPLTARTYVKLASPEHVLRLTRDDELMRSSQVMLGYLLFRITMALSPLLGGTELRDQVASVSCARHPQFAQALTPARYCLCLLNRFEPNLALHATRNFSRAQLSRGDGDDVVEDMASTLRLVLIEHVLVRLARYGSGLKANLLEKLNGVSWEPLAPRGLNENASTLAAFLDGLYLNNARTSTAQFFYTWIRKSLEKRLMAHMTSRASFQGWTGGFLSAEAHMGPPYNRLEIPLPVFDLSLKDDAALRPLQMARAAPRVYWPMFRAIYHWVFNLEFAATSAERNAAHSLVQYFSDLRLCLEHQYSPLSGMEKIAQLNVSRTSWSDLWDLLSVRPALDAFLLYAGRVSPDYRLKLLERWNASQLFFLYYAANFCDNSNRRFLKENAARGPDSPAWYRVNGPLRNTPEFAMAFGCKPESFMNPVQKCVLSI</sequence>
<keyword evidence="4" id="KW-0479">Metal-binding</keyword>
<name>A0A9D4T061_RHISA</name>
<evidence type="ECO:0000256" key="6">
    <source>
        <dbReference type="ARBA" id="ARBA00022833"/>
    </source>
</evidence>
<dbReference type="PROSITE" id="PS51885">
    <property type="entry name" value="NEPRILYSIN"/>
    <property type="match status" value="1"/>
</dbReference>
<feature type="transmembrane region" description="Helical" evidence="9">
    <location>
        <begin position="51"/>
        <end position="80"/>
    </location>
</feature>
<gene>
    <name evidence="12" type="ORF">HPB52_019292</name>
</gene>
<keyword evidence="9" id="KW-1133">Transmembrane helix</keyword>
<evidence type="ECO:0000313" key="12">
    <source>
        <dbReference type="EMBL" id="KAH7963029.1"/>
    </source>
</evidence>
<comment type="cofactor">
    <cofactor evidence="1">
        <name>Zn(2+)</name>
        <dbReference type="ChEBI" id="CHEBI:29105"/>
    </cofactor>
</comment>
<dbReference type="AlphaFoldDB" id="A0A9D4T061"/>
<accession>A0A9D4T061</accession>
<feature type="compositionally biased region" description="Low complexity" evidence="8">
    <location>
        <begin position="13"/>
        <end position="22"/>
    </location>
</feature>
<dbReference type="PANTHER" id="PTHR11733">
    <property type="entry name" value="ZINC METALLOPROTEASE FAMILY M13 NEPRILYSIN-RELATED"/>
    <property type="match status" value="1"/>
</dbReference>
<dbReference type="GO" id="GO:0046872">
    <property type="term" value="F:metal ion binding"/>
    <property type="evidence" value="ECO:0007669"/>
    <property type="project" value="UniProtKB-KW"/>
</dbReference>
<dbReference type="InterPro" id="IPR018497">
    <property type="entry name" value="Peptidase_M13_C"/>
</dbReference>
<dbReference type="PANTHER" id="PTHR11733:SF241">
    <property type="entry name" value="GH26575P-RELATED"/>
    <property type="match status" value="1"/>
</dbReference>
<evidence type="ECO:0000256" key="1">
    <source>
        <dbReference type="ARBA" id="ARBA00001947"/>
    </source>
</evidence>
<evidence type="ECO:0000256" key="8">
    <source>
        <dbReference type="SAM" id="MobiDB-lite"/>
    </source>
</evidence>
<dbReference type="SUPFAM" id="SSF55486">
    <property type="entry name" value="Metalloproteases ('zincins'), catalytic domain"/>
    <property type="match status" value="2"/>
</dbReference>
<dbReference type="GO" id="GO:0004222">
    <property type="term" value="F:metalloendopeptidase activity"/>
    <property type="evidence" value="ECO:0007669"/>
    <property type="project" value="InterPro"/>
</dbReference>
<evidence type="ECO:0000256" key="3">
    <source>
        <dbReference type="ARBA" id="ARBA00022670"/>
    </source>
</evidence>
<dbReference type="Pfam" id="PF01431">
    <property type="entry name" value="Peptidase_M13"/>
    <property type="match status" value="1"/>
</dbReference>
<dbReference type="Gene3D" id="1.10.1380.10">
    <property type="entry name" value="Neutral endopeptidase , domain2"/>
    <property type="match status" value="1"/>
</dbReference>
<reference evidence="12" key="2">
    <citation type="submission" date="2021-09" db="EMBL/GenBank/DDBJ databases">
        <authorList>
            <person name="Jia N."/>
            <person name="Wang J."/>
            <person name="Shi W."/>
            <person name="Du L."/>
            <person name="Sun Y."/>
            <person name="Zhan W."/>
            <person name="Jiang J."/>
            <person name="Wang Q."/>
            <person name="Zhang B."/>
            <person name="Ji P."/>
            <person name="Sakyi L.B."/>
            <person name="Cui X."/>
            <person name="Yuan T."/>
            <person name="Jiang B."/>
            <person name="Yang W."/>
            <person name="Lam T.T.-Y."/>
            <person name="Chang Q."/>
            <person name="Ding S."/>
            <person name="Wang X."/>
            <person name="Zhu J."/>
            <person name="Ruan X."/>
            <person name="Zhao L."/>
            <person name="Wei J."/>
            <person name="Que T."/>
            <person name="Du C."/>
            <person name="Cheng J."/>
            <person name="Dai P."/>
            <person name="Han X."/>
            <person name="Huang E."/>
            <person name="Gao Y."/>
            <person name="Liu J."/>
            <person name="Shao H."/>
            <person name="Ye R."/>
            <person name="Li L."/>
            <person name="Wei W."/>
            <person name="Wang X."/>
            <person name="Wang C."/>
            <person name="Huo Q."/>
            <person name="Li W."/>
            <person name="Guo W."/>
            <person name="Chen H."/>
            <person name="Chen S."/>
            <person name="Zhou L."/>
            <person name="Zhou L."/>
            <person name="Ni X."/>
            <person name="Tian J."/>
            <person name="Zhou Y."/>
            <person name="Sheng Y."/>
            <person name="Liu T."/>
            <person name="Pan Y."/>
            <person name="Xia L."/>
            <person name="Li J."/>
            <person name="Zhao F."/>
            <person name="Cao W."/>
        </authorList>
    </citation>
    <scope>NUCLEOTIDE SEQUENCE</scope>
    <source>
        <strain evidence="12">Rsan-2018</strain>
        <tissue evidence="12">Larvae</tissue>
    </source>
</reference>
<proteinExistence type="inferred from homology"/>
<dbReference type="InterPro" id="IPR000718">
    <property type="entry name" value="Peptidase_M13"/>
</dbReference>
<dbReference type="Pfam" id="PF05649">
    <property type="entry name" value="Peptidase_M13_N"/>
    <property type="match status" value="1"/>
</dbReference>
<feature type="region of interest" description="Disordered" evidence="8">
    <location>
        <begin position="1"/>
        <end position="26"/>
    </location>
</feature>